<keyword evidence="2" id="KW-0378">Hydrolase</keyword>
<proteinExistence type="predicted"/>
<keyword evidence="3" id="KW-1185">Reference proteome</keyword>
<dbReference type="GO" id="GO:0009318">
    <property type="term" value="C:exodeoxyribonuclease VII complex"/>
    <property type="evidence" value="ECO:0007669"/>
    <property type="project" value="InterPro"/>
</dbReference>
<dbReference type="EC" id="3.1.11.6" evidence="2"/>
<dbReference type="Proteomes" id="UP000011058">
    <property type="component" value="Chromosome"/>
</dbReference>
<dbReference type="InterPro" id="IPR020579">
    <property type="entry name" value="Exonuc_VII_lsu_C"/>
</dbReference>
<dbReference type="InterPro" id="IPR003753">
    <property type="entry name" value="Exonuc_VII_L"/>
</dbReference>
<evidence type="ECO:0000313" key="3">
    <source>
        <dbReference type="Proteomes" id="UP000011058"/>
    </source>
</evidence>
<name>I0KCE6_9BACT</name>
<dbReference type="GO" id="GO:0006308">
    <property type="term" value="P:DNA catabolic process"/>
    <property type="evidence" value="ECO:0007669"/>
    <property type="project" value="InterPro"/>
</dbReference>
<dbReference type="PATRIC" id="fig|1166018.3.peg.5578"/>
<dbReference type="STRING" id="1166018.FAES_3792"/>
<feature type="domain" description="Exonuclease VII large subunit C-terminal" evidence="1">
    <location>
        <begin position="148"/>
        <end position="334"/>
    </location>
</feature>
<evidence type="ECO:0000313" key="2">
    <source>
        <dbReference type="EMBL" id="CCH01799.1"/>
    </source>
</evidence>
<dbReference type="AlphaFoldDB" id="I0KCE6"/>
<accession>I0KCE6</accession>
<reference evidence="2 3" key="1">
    <citation type="journal article" date="2012" name="J. Bacteriol.">
        <title>Genome Sequence of Fibrella aestuarina BUZ 2T, a Filamentous Marine Bacterium.</title>
        <authorList>
            <person name="Filippini M."/>
            <person name="Qi W."/>
            <person name="Blom J."/>
            <person name="Goesmann A."/>
            <person name="Smits T.H."/>
            <person name="Bagheri H.C."/>
        </authorList>
    </citation>
    <scope>NUCLEOTIDE SEQUENCE [LARGE SCALE GENOMIC DNA]</scope>
    <source>
        <strain evidence="3">BUZ 2T</strain>
    </source>
</reference>
<dbReference type="Pfam" id="PF02601">
    <property type="entry name" value="Exonuc_VII_L"/>
    <property type="match status" value="1"/>
</dbReference>
<dbReference type="HOGENOM" id="CLU_023625_4_2_10"/>
<dbReference type="EMBL" id="HE796683">
    <property type="protein sequence ID" value="CCH01799.1"/>
    <property type="molecule type" value="Genomic_DNA"/>
</dbReference>
<evidence type="ECO:0000259" key="1">
    <source>
        <dbReference type="Pfam" id="PF02601"/>
    </source>
</evidence>
<dbReference type="OrthoDB" id="9802795at2"/>
<dbReference type="eggNOG" id="COG1570">
    <property type="taxonomic scope" value="Bacteria"/>
</dbReference>
<dbReference type="KEGG" id="fae:FAES_3792"/>
<dbReference type="RefSeq" id="WP_015332898.1">
    <property type="nucleotide sequence ID" value="NC_020054.1"/>
</dbReference>
<dbReference type="PANTHER" id="PTHR30008">
    <property type="entry name" value="EXODEOXYRIBONUCLEASE 7 LARGE SUBUNIT"/>
    <property type="match status" value="1"/>
</dbReference>
<protein>
    <submittedName>
        <fullName evidence="2">Exodeoxyribonuclease VII</fullName>
        <ecNumber evidence="2">3.1.11.6</ecNumber>
    </submittedName>
</protein>
<gene>
    <name evidence="2" type="ORF">FAES_3792</name>
</gene>
<sequence>MSPIRLSDLAYTIDAVLEDSFGGKAMWVIAETSDIKNYPDRQYCFLTLVEREGNQTVAKLDAAIWRKNYPIIRQFETATSVAFARNIQLLLLVSVSYHATYGLRLEVHQIDHAYTLGNLERERQAVLDTLVRDHSQVVWLDQGQYITSNQMLDRPAVWQRIALITAPNSDGWRDFRQELANNPWGYRFVVDEYLTQIQGQGADKAICAQLEQIARADVPYDGVVIVRGGGSQLDFGAFDTLRMGVAVASFPYPILAGIGHDRNVSITDMLCHLSVKTPTKAAAFLIEQNRIFEENCLQMAYRVAEASRTALQNAREEVEWLTDRFRHGTQTYLRNRHIDLTEKATTVRHLDPINVLRRGYVMLSQEGKILTRAAQFQPGAAVQAQLADGVVDLTVAAPTESAS</sequence>
<organism evidence="2 3">
    <name type="scientific">Fibrella aestuarina BUZ 2</name>
    <dbReference type="NCBI Taxonomy" id="1166018"/>
    <lineage>
        <taxon>Bacteria</taxon>
        <taxon>Pseudomonadati</taxon>
        <taxon>Bacteroidota</taxon>
        <taxon>Cytophagia</taxon>
        <taxon>Cytophagales</taxon>
        <taxon>Spirosomataceae</taxon>
        <taxon>Fibrella</taxon>
    </lineage>
</organism>
<dbReference type="PANTHER" id="PTHR30008:SF0">
    <property type="entry name" value="EXODEOXYRIBONUCLEASE 7 LARGE SUBUNIT"/>
    <property type="match status" value="1"/>
</dbReference>
<dbReference type="GO" id="GO:0008855">
    <property type="term" value="F:exodeoxyribonuclease VII activity"/>
    <property type="evidence" value="ECO:0007669"/>
    <property type="project" value="UniProtKB-EC"/>
</dbReference>
<dbReference type="GO" id="GO:0003676">
    <property type="term" value="F:nucleic acid binding"/>
    <property type="evidence" value="ECO:0007669"/>
    <property type="project" value="InterPro"/>
</dbReference>